<comment type="caution">
    <text evidence="1">The sequence shown here is derived from an EMBL/GenBank/DDBJ whole genome shotgun (WGS) entry which is preliminary data.</text>
</comment>
<keyword evidence="2" id="KW-1185">Reference proteome</keyword>
<name>A0A9Q3E079_9BASI</name>
<evidence type="ECO:0000313" key="1">
    <source>
        <dbReference type="EMBL" id="MBW0510260.1"/>
    </source>
</evidence>
<dbReference type="Proteomes" id="UP000765509">
    <property type="component" value="Unassembled WGS sequence"/>
</dbReference>
<dbReference type="OrthoDB" id="2505141at2759"/>
<evidence type="ECO:0000313" key="2">
    <source>
        <dbReference type="Proteomes" id="UP000765509"/>
    </source>
</evidence>
<dbReference type="AlphaFoldDB" id="A0A9Q3E079"/>
<gene>
    <name evidence="1" type="ORF">O181_049975</name>
</gene>
<sequence length="177" mass="20238">MDIVEMSDEEESENVKGFLSNQLKNNIQTRIQDVIVPKGVTSITSQVGSSRNGKLKASCDEVHEGPVLLIRWLDDIKDYEMGFEQLDLFLDSFIIKHLKFSNDLSFISSSEIVGLAAYRSLPAWALGCKDITMLIKILPIVSSNLFLKFLELRRERNFCSNNTLFLKRQLCYRLVQT</sequence>
<organism evidence="1 2">
    <name type="scientific">Austropuccinia psidii MF-1</name>
    <dbReference type="NCBI Taxonomy" id="1389203"/>
    <lineage>
        <taxon>Eukaryota</taxon>
        <taxon>Fungi</taxon>
        <taxon>Dikarya</taxon>
        <taxon>Basidiomycota</taxon>
        <taxon>Pucciniomycotina</taxon>
        <taxon>Pucciniomycetes</taxon>
        <taxon>Pucciniales</taxon>
        <taxon>Sphaerophragmiaceae</taxon>
        <taxon>Austropuccinia</taxon>
    </lineage>
</organism>
<dbReference type="EMBL" id="AVOT02021443">
    <property type="protein sequence ID" value="MBW0510260.1"/>
    <property type="molecule type" value="Genomic_DNA"/>
</dbReference>
<reference evidence="1" key="1">
    <citation type="submission" date="2021-03" db="EMBL/GenBank/DDBJ databases">
        <title>Draft genome sequence of rust myrtle Austropuccinia psidii MF-1, a brazilian biotype.</title>
        <authorList>
            <person name="Quecine M.C."/>
            <person name="Pachon D.M.R."/>
            <person name="Bonatelli M.L."/>
            <person name="Correr F.H."/>
            <person name="Franceschini L.M."/>
            <person name="Leite T.F."/>
            <person name="Margarido G.R.A."/>
            <person name="Almeida C.A."/>
            <person name="Ferrarezi J.A."/>
            <person name="Labate C.A."/>
        </authorList>
    </citation>
    <scope>NUCLEOTIDE SEQUENCE</scope>
    <source>
        <strain evidence="1">MF-1</strain>
    </source>
</reference>
<accession>A0A9Q3E079</accession>
<protein>
    <submittedName>
        <fullName evidence="1">Uncharacterized protein</fullName>
    </submittedName>
</protein>
<proteinExistence type="predicted"/>